<proteinExistence type="predicted"/>
<dbReference type="AlphaFoldDB" id="A0A953LBH7"/>
<name>A0A953LBH7_9BACT</name>
<evidence type="ECO:0000313" key="2">
    <source>
        <dbReference type="Proteomes" id="UP000753961"/>
    </source>
</evidence>
<protein>
    <submittedName>
        <fullName evidence="1">Uncharacterized protein</fullName>
    </submittedName>
</protein>
<keyword evidence="2" id="KW-1185">Reference proteome</keyword>
<comment type="caution">
    <text evidence="1">The sequence shown here is derived from an EMBL/GenBank/DDBJ whole genome shotgun (WGS) entry which is preliminary data.</text>
</comment>
<accession>A0A953LBH7</accession>
<sequence length="101" mass="11831">MTDLIMHNFGVEAPAENPEKLRRWLEKRIGYMLDHETDLLLSTLYRLDIDEQKIKKVLHSGTGAPIAQGLAELVLARQRQRHQTKQKIRVDQSSFYWGEEE</sequence>
<evidence type="ECO:0000313" key="1">
    <source>
        <dbReference type="EMBL" id="MBY5956639.1"/>
    </source>
</evidence>
<organism evidence="1 2">
    <name type="scientific">Membranihabitans marinus</name>
    <dbReference type="NCBI Taxonomy" id="1227546"/>
    <lineage>
        <taxon>Bacteria</taxon>
        <taxon>Pseudomonadati</taxon>
        <taxon>Bacteroidota</taxon>
        <taxon>Saprospiria</taxon>
        <taxon>Saprospirales</taxon>
        <taxon>Saprospiraceae</taxon>
        <taxon>Membranihabitans</taxon>
    </lineage>
</organism>
<dbReference type="EMBL" id="JAHVHU010000002">
    <property type="protein sequence ID" value="MBY5956639.1"/>
    <property type="molecule type" value="Genomic_DNA"/>
</dbReference>
<reference evidence="1" key="1">
    <citation type="submission" date="2021-06" db="EMBL/GenBank/DDBJ databases">
        <title>44 bacteria genomes isolated from Dapeng, Shenzhen.</title>
        <authorList>
            <person name="Zheng W."/>
            <person name="Yu S."/>
            <person name="Huang Y."/>
        </authorList>
    </citation>
    <scope>NUCLEOTIDE SEQUENCE</scope>
    <source>
        <strain evidence="1">DP5N28-2</strain>
    </source>
</reference>
<dbReference type="Proteomes" id="UP000753961">
    <property type="component" value="Unassembled WGS sequence"/>
</dbReference>
<dbReference type="RefSeq" id="WP_222578163.1">
    <property type="nucleotide sequence ID" value="NZ_JAHVHU010000002.1"/>
</dbReference>
<gene>
    <name evidence="1" type="ORF">KUV50_00735</name>
</gene>